<sequence length="430" mass="49388">MDNAAERTSYLRFYEGDEDNFFENFSVWSIDHEGSQKSLLLNYPQNNNPLTGTSEHIVPSRDALPNLSQPYFHMATLSPEDGIRVIYSIILETKNRITFQLTKESCSIDEKNLIILVIESKFLHPYVFRAILMNLYNHLSATNLNIEDELELYLHPAIDQSILENKLYIAPFDICPAAEIGRFHQFIFSLLKPSQILNILLHLLTGTSIFVTSIDTTQLCVGCFSLLSLLYPIKWPNLFISTLPKNYVETANSPFPFIIGVPFKLLMHKEMKGISIDNLVNLDFGTLITSPNPKIGQKMIVLIQKVSDMISEELTFYKNCCAFPAYRIQLLLWEFIHGVLLISAKMADVNLNDSDLKTNLAKTLLDSKISKYHKKDSVEQYIYESDVVGMFSDHIIRGFEKYIPDDFFSVLNSKGMRDLMIFMQQQKFKK</sequence>
<feature type="domain" description="UDENN" evidence="1">
    <location>
        <begin position="23"/>
        <end position="409"/>
    </location>
</feature>
<dbReference type="InterPro" id="IPR043153">
    <property type="entry name" value="DENN_C"/>
</dbReference>
<evidence type="ECO:0000259" key="1">
    <source>
        <dbReference type="PROSITE" id="PS50211"/>
    </source>
</evidence>
<dbReference type="VEuPathDB" id="TrichDB:TRFO_15101"/>
<reference evidence="2" key="1">
    <citation type="submission" date="2016-10" db="EMBL/GenBank/DDBJ databases">
        <authorList>
            <person name="Benchimol M."/>
            <person name="Almeida L.G."/>
            <person name="Vasconcelos A.T."/>
            <person name="Perreira-Neves A."/>
            <person name="Rosa I.A."/>
            <person name="Tasca T."/>
            <person name="Bogo M.R."/>
            <person name="de Souza W."/>
        </authorList>
    </citation>
    <scope>NUCLEOTIDE SEQUENCE [LARGE SCALE GENOMIC DNA]</scope>
    <source>
        <strain evidence="2">K</strain>
    </source>
</reference>
<dbReference type="PROSITE" id="PS50211">
    <property type="entry name" value="DENN"/>
    <property type="match status" value="1"/>
</dbReference>
<dbReference type="SMART" id="SM00799">
    <property type="entry name" value="DENN"/>
    <property type="match status" value="1"/>
</dbReference>
<dbReference type="OrthoDB" id="206724at2759"/>
<proteinExistence type="predicted"/>
<dbReference type="AlphaFoldDB" id="A0A1J4KXX3"/>
<gene>
    <name evidence="2" type="ORF">TRFO_15101</name>
</gene>
<dbReference type="RefSeq" id="XP_068367684.1">
    <property type="nucleotide sequence ID" value="XM_068498187.1"/>
</dbReference>
<dbReference type="PANTHER" id="PTHR15288:SF0">
    <property type="entry name" value="UDENN DOMAIN-CONTAINING PROTEIN"/>
    <property type="match status" value="1"/>
</dbReference>
<dbReference type="InterPro" id="IPR001194">
    <property type="entry name" value="cDENN_dom"/>
</dbReference>
<dbReference type="PANTHER" id="PTHR15288">
    <property type="entry name" value="DENN DOMAIN-CONTAINING PROTEIN 2"/>
    <property type="match status" value="1"/>
</dbReference>
<dbReference type="EMBL" id="MLAK01000353">
    <property type="protein sequence ID" value="OHT14548.1"/>
    <property type="molecule type" value="Genomic_DNA"/>
</dbReference>
<dbReference type="Gene3D" id="3.40.50.11500">
    <property type="match status" value="1"/>
</dbReference>
<dbReference type="Pfam" id="PF02141">
    <property type="entry name" value="DENN"/>
    <property type="match status" value="1"/>
</dbReference>
<organism evidence="2 3">
    <name type="scientific">Tritrichomonas foetus</name>
    <dbReference type="NCBI Taxonomy" id="1144522"/>
    <lineage>
        <taxon>Eukaryota</taxon>
        <taxon>Metamonada</taxon>
        <taxon>Parabasalia</taxon>
        <taxon>Tritrichomonadida</taxon>
        <taxon>Tritrichomonadidae</taxon>
        <taxon>Tritrichomonas</taxon>
    </lineage>
</organism>
<dbReference type="Proteomes" id="UP000179807">
    <property type="component" value="Unassembled WGS sequence"/>
</dbReference>
<protein>
    <recommendedName>
        <fullName evidence="1">UDENN domain-containing protein</fullName>
    </recommendedName>
</protein>
<evidence type="ECO:0000313" key="2">
    <source>
        <dbReference type="EMBL" id="OHT14548.1"/>
    </source>
</evidence>
<name>A0A1J4KXX3_9EUKA</name>
<comment type="caution">
    <text evidence="2">The sequence shown here is derived from an EMBL/GenBank/DDBJ whole genome shotgun (WGS) entry which is preliminary data.</text>
</comment>
<accession>A0A1J4KXX3</accession>
<evidence type="ECO:0000313" key="3">
    <source>
        <dbReference type="Proteomes" id="UP000179807"/>
    </source>
</evidence>
<dbReference type="InterPro" id="IPR051942">
    <property type="entry name" value="DENN_domain_containing_2"/>
</dbReference>
<keyword evidence="3" id="KW-1185">Reference proteome</keyword>
<dbReference type="GeneID" id="94832891"/>
<dbReference type="InterPro" id="IPR037516">
    <property type="entry name" value="Tripartite_DENN"/>
</dbReference>